<dbReference type="OrthoDB" id="10352956at2759"/>
<evidence type="ECO:0000256" key="1">
    <source>
        <dbReference type="SAM" id="SignalP"/>
    </source>
</evidence>
<dbReference type="EMBL" id="JAGMVJ010000031">
    <property type="protein sequence ID" value="KAH7068674.1"/>
    <property type="molecule type" value="Genomic_DNA"/>
</dbReference>
<proteinExistence type="predicted"/>
<protein>
    <submittedName>
        <fullName evidence="2">Uncharacterized protein</fullName>
    </submittedName>
</protein>
<name>A0A8K0VSF8_9PLEO</name>
<dbReference type="AlphaFoldDB" id="A0A8K0VSF8"/>
<evidence type="ECO:0000313" key="2">
    <source>
        <dbReference type="EMBL" id="KAH7068674.1"/>
    </source>
</evidence>
<dbReference type="Proteomes" id="UP000813461">
    <property type="component" value="Unassembled WGS sequence"/>
</dbReference>
<accession>A0A8K0VSF8</accession>
<gene>
    <name evidence="2" type="ORF">FB567DRAFT_555276</name>
</gene>
<keyword evidence="3" id="KW-1185">Reference proteome</keyword>
<evidence type="ECO:0000313" key="3">
    <source>
        <dbReference type="Proteomes" id="UP000813461"/>
    </source>
</evidence>
<organism evidence="2 3">
    <name type="scientific">Paraphoma chrysanthemicola</name>
    <dbReference type="NCBI Taxonomy" id="798071"/>
    <lineage>
        <taxon>Eukaryota</taxon>
        <taxon>Fungi</taxon>
        <taxon>Dikarya</taxon>
        <taxon>Ascomycota</taxon>
        <taxon>Pezizomycotina</taxon>
        <taxon>Dothideomycetes</taxon>
        <taxon>Pleosporomycetidae</taxon>
        <taxon>Pleosporales</taxon>
        <taxon>Pleosporineae</taxon>
        <taxon>Phaeosphaeriaceae</taxon>
        <taxon>Paraphoma</taxon>
    </lineage>
</organism>
<feature type="chain" id="PRO_5035461352" evidence="1">
    <location>
        <begin position="21"/>
        <end position="115"/>
    </location>
</feature>
<sequence length="115" mass="12835">MHLPTTLFLILATLLHTVLSTPLLPRDDRPVEPASTTVILGTFLDSYCLAGQKDYSGGLPSWTMGDPEPFYGACQVLSGMSLKIWWTIQKSRCPTLLAERVRDKHTCDEKAEKEI</sequence>
<comment type="caution">
    <text evidence="2">The sequence shown here is derived from an EMBL/GenBank/DDBJ whole genome shotgun (WGS) entry which is preliminary data.</text>
</comment>
<keyword evidence="1" id="KW-0732">Signal</keyword>
<feature type="signal peptide" evidence="1">
    <location>
        <begin position="1"/>
        <end position="20"/>
    </location>
</feature>
<reference evidence="2" key="1">
    <citation type="journal article" date="2021" name="Nat. Commun.">
        <title>Genetic determinants of endophytism in the Arabidopsis root mycobiome.</title>
        <authorList>
            <person name="Mesny F."/>
            <person name="Miyauchi S."/>
            <person name="Thiergart T."/>
            <person name="Pickel B."/>
            <person name="Atanasova L."/>
            <person name="Karlsson M."/>
            <person name="Huettel B."/>
            <person name="Barry K.W."/>
            <person name="Haridas S."/>
            <person name="Chen C."/>
            <person name="Bauer D."/>
            <person name="Andreopoulos W."/>
            <person name="Pangilinan J."/>
            <person name="LaButti K."/>
            <person name="Riley R."/>
            <person name="Lipzen A."/>
            <person name="Clum A."/>
            <person name="Drula E."/>
            <person name="Henrissat B."/>
            <person name="Kohler A."/>
            <person name="Grigoriev I.V."/>
            <person name="Martin F.M."/>
            <person name="Hacquard S."/>
        </authorList>
    </citation>
    <scope>NUCLEOTIDE SEQUENCE</scope>
    <source>
        <strain evidence="2">MPI-SDFR-AT-0120</strain>
    </source>
</reference>